<feature type="domain" description="Outer membrane protein beta-barrel" evidence="1">
    <location>
        <begin position="42"/>
        <end position="178"/>
    </location>
</feature>
<gene>
    <name evidence="2" type="ORF">CW751_04345</name>
</gene>
<organism evidence="2 3">
    <name type="scientific">Brumimicrobium salinarum</name>
    <dbReference type="NCBI Taxonomy" id="2058658"/>
    <lineage>
        <taxon>Bacteria</taxon>
        <taxon>Pseudomonadati</taxon>
        <taxon>Bacteroidota</taxon>
        <taxon>Flavobacteriia</taxon>
        <taxon>Flavobacteriales</taxon>
        <taxon>Crocinitomicaceae</taxon>
        <taxon>Brumimicrobium</taxon>
    </lineage>
</organism>
<protein>
    <recommendedName>
        <fullName evidence="1">Outer membrane protein beta-barrel domain-containing protein</fullName>
    </recommendedName>
</protein>
<reference evidence="2 3" key="1">
    <citation type="submission" date="2017-12" db="EMBL/GenBank/DDBJ databases">
        <title>The draft genome sequence of Brumimicrobium saltpan LHR20.</title>
        <authorList>
            <person name="Do Z.-J."/>
            <person name="Luo H.-R."/>
        </authorList>
    </citation>
    <scope>NUCLEOTIDE SEQUENCE [LARGE SCALE GENOMIC DNA]</scope>
    <source>
        <strain evidence="2 3">LHR20</strain>
    </source>
</reference>
<dbReference type="EMBL" id="PJNI01000003">
    <property type="protein sequence ID" value="PKR81294.1"/>
    <property type="molecule type" value="Genomic_DNA"/>
</dbReference>
<evidence type="ECO:0000259" key="1">
    <source>
        <dbReference type="Pfam" id="PF13568"/>
    </source>
</evidence>
<proteinExistence type="predicted"/>
<keyword evidence="3" id="KW-1185">Reference proteome</keyword>
<evidence type="ECO:0000313" key="3">
    <source>
        <dbReference type="Proteomes" id="UP000236654"/>
    </source>
</evidence>
<dbReference type="InterPro" id="IPR025665">
    <property type="entry name" value="Beta-barrel_OMP_2"/>
</dbReference>
<dbReference type="Proteomes" id="UP000236654">
    <property type="component" value="Unassembled WGS sequence"/>
</dbReference>
<dbReference type="AlphaFoldDB" id="A0A2I0R3X6"/>
<comment type="caution">
    <text evidence="2">The sequence shown here is derived from an EMBL/GenBank/DDBJ whole genome shotgun (WGS) entry which is preliminary data.</text>
</comment>
<name>A0A2I0R3X6_9FLAO</name>
<evidence type="ECO:0000313" key="2">
    <source>
        <dbReference type="EMBL" id="PKR81294.1"/>
    </source>
</evidence>
<accession>A0A2I0R3X6</accession>
<sequence length="235" mass="26685">MSYTQSYRAKPENFFGLQFKPLIPFGIVGDKPFDLKIDNFESTVKPIMGYSYGGIVRVGLTELLALETGINYTKRNFRAEYTVADSNVTAVDEIGYVSFDIPVNFLVYIKLGQEFYMNVSGGASVNFNPSNVRSLVNPKSQYLFVFEGLRYSFFDFHANANVGFEYRTRKNGTFYLGISGRIPFKPIIQIATAYQFDTHKVVSKGDIDGATFAFNLKYFFHNNKTKKALNLKEDL</sequence>
<dbReference type="Pfam" id="PF13568">
    <property type="entry name" value="OMP_b-brl_2"/>
    <property type="match status" value="1"/>
</dbReference>